<dbReference type="PATRIC" id="fig|1129374.4.peg.2448"/>
<organism evidence="2 3">
    <name type="scientific">Alishewanella jeotgali KCTC 22429</name>
    <dbReference type="NCBI Taxonomy" id="1129374"/>
    <lineage>
        <taxon>Bacteria</taxon>
        <taxon>Pseudomonadati</taxon>
        <taxon>Pseudomonadota</taxon>
        <taxon>Gammaproteobacteria</taxon>
        <taxon>Alteromonadales</taxon>
        <taxon>Alteromonadaceae</taxon>
        <taxon>Alishewanella</taxon>
    </lineage>
</organism>
<dbReference type="RefSeq" id="WP_008951146.1">
    <property type="nucleotide sequence ID" value="NZ_AHTH01000040.1"/>
</dbReference>
<feature type="coiled-coil region" evidence="1">
    <location>
        <begin position="366"/>
        <end position="428"/>
    </location>
</feature>
<evidence type="ECO:0000313" key="2">
    <source>
        <dbReference type="EMBL" id="EHR40308.1"/>
    </source>
</evidence>
<keyword evidence="1" id="KW-0175">Coiled coil</keyword>
<dbReference type="eggNOG" id="ENOG5032SH3">
    <property type="taxonomic scope" value="Bacteria"/>
</dbReference>
<dbReference type="Proteomes" id="UP000012046">
    <property type="component" value="Unassembled WGS sequence"/>
</dbReference>
<evidence type="ECO:0000313" key="3">
    <source>
        <dbReference type="Proteomes" id="UP000012046"/>
    </source>
</evidence>
<gene>
    <name evidence="2" type="ORF">AJE_12343</name>
</gene>
<sequence>MRETTALFKFINYRKTSYKKPFSSNRRRINGLAQLEESIRHSLQCSQQELKTVAQFNPDLQHLCYLMSGKTKRLTRFSPDKQIRQCYADKQIKRITDRLNTIESGTPDQLQAIATEKQKTDQDIQNLKYSLRRLGEPFSSIISDSKTEITEEQINAIRDIAERDPAIKRVKQKLNTVARYAKAHNQRIALNNKTNLQANSTVLAHEAIFTIPVHNGVELDSQTMLGIISSFYEKYLPDFTIMFAVYHANEKLAEDQTGNHVHIFVDGYNQSSGKYDLPSQIRLLADKYARFYKLPEIGADKQLSADKNKRVGEYIQQLFYQHANKHLKGQDLKLAFLPDTDERQKIRAEIRKQADLPKHQRKFSFYNRAKEQTEQLKKQAKQAIEAAKKAKVIAEQAEQKTEQEKQQLTLLLQQQQAAAEKHKQLELETHLLTYQAEQARKEEQETRAFLDYFFRLSEALNKWWSSLIKKVPEIVIIKAAADVKKSIDAFSDSTNPNFVNQLNQFVSLEYDRAMIVEKAQKLSDNAKVSNYLHVTRRQKRI</sequence>
<reference evidence="2 3" key="1">
    <citation type="journal article" date="2012" name="J. Bacteriol.">
        <title>Genome Sequence of Extracellular-Protease-Producing Alishewanella jeotgali Isolated from Traditional Korean Fermented Seafood.</title>
        <authorList>
            <person name="Jung J."/>
            <person name="Chun J."/>
            <person name="Park W."/>
        </authorList>
    </citation>
    <scope>NUCLEOTIDE SEQUENCE [LARGE SCALE GENOMIC DNA]</scope>
    <source>
        <strain evidence="2 3">KCTC 22429</strain>
    </source>
</reference>
<protein>
    <submittedName>
        <fullName evidence="2">Uncharacterized protein</fullName>
    </submittedName>
</protein>
<name>H3ZGJ6_9ALTE</name>
<proteinExistence type="predicted"/>
<evidence type="ECO:0000256" key="1">
    <source>
        <dbReference type="SAM" id="Coils"/>
    </source>
</evidence>
<comment type="caution">
    <text evidence="2">The sequence shown here is derived from an EMBL/GenBank/DDBJ whole genome shotgun (WGS) entry which is preliminary data.</text>
</comment>
<dbReference type="AlphaFoldDB" id="H3ZGJ6"/>
<accession>H3ZGJ6</accession>
<keyword evidence="3" id="KW-1185">Reference proteome</keyword>
<dbReference type="EMBL" id="AHTH01000040">
    <property type="protein sequence ID" value="EHR40308.1"/>
    <property type="molecule type" value="Genomic_DNA"/>
</dbReference>